<dbReference type="SUPFAM" id="SSF52540">
    <property type="entry name" value="P-loop containing nucleoside triphosphate hydrolases"/>
    <property type="match status" value="1"/>
</dbReference>
<proteinExistence type="predicted"/>
<dbReference type="PANTHER" id="PTHR24220">
    <property type="entry name" value="IMPORT ATP-BINDING PROTEIN"/>
    <property type="match status" value="1"/>
</dbReference>
<organism evidence="5 6">
    <name type="scientific">Lysinibacter cavernae</name>
    <dbReference type="NCBI Taxonomy" id="1640652"/>
    <lineage>
        <taxon>Bacteria</taxon>
        <taxon>Bacillati</taxon>
        <taxon>Actinomycetota</taxon>
        <taxon>Actinomycetes</taxon>
        <taxon>Micrococcales</taxon>
        <taxon>Microbacteriaceae</taxon>
        <taxon>Lysinibacter</taxon>
    </lineage>
</organism>
<gene>
    <name evidence="5" type="ORF">FHX76_000640</name>
</gene>
<dbReference type="SMART" id="SM00382">
    <property type="entry name" value="AAA"/>
    <property type="match status" value="1"/>
</dbReference>
<dbReference type="CDD" id="cd03255">
    <property type="entry name" value="ABC_MJ0796_LolCDE_FtsE"/>
    <property type="match status" value="1"/>
</dbReference>
<keyword evidence="6" id="KW-1185">Reference proteome</keyword>
<protein>
    <submittedName>
        <fullName evidence="5">Putative ABC transport system ATP-binding protein</fullName>
    </submittedName>
</protein>
<dbReference type="GO" id="GO:0022857">
    <property type="term" value="F:transmembrane transporter activity"/>
    <property type="evidence" value="ECO:0007669"/>
    <property type="project" value="TreeGrafter"/>
</dbReference>
<dbReference type="PROSITE" id="PS50893">
    <property type="entry name" value="ABC_TRANSPORTER_2"/>
    <property type="match status" value="1"/>
</dbReference>
<dbReference type="PANTHER" id="PTHR24220:SF685">
    <property type="entry name" value="ABC TRANSPORTER RELATED"/>
    <property type="match status" value="1"/>
</dbReference>
<comment type="caution">
    <text evidence="5">The sequence shown here is derived from an EMBL/GenBank/DDBJ whole genome shotgun (WGS) entry which is preliminary data.</text>
</comment>
<keyword evidence="3 5" id="KW-0067">ATP-binding</keyword>
<name>A0A7X5QZQ8_9MICO</name>
<dbReference type="PROSITE" id="PS00211">
    <property type="entry name" value="ABC_TRANSPORTER_1"/>
    <property type="match status" value="1"/>
</dbReference>
<dbReference type="GO" id="GO:0005886">
    <property type="term" value="C:plasma membrane"/>
    <property type="evidence" value="ECO:0007669"/>
    <property type="project" value="TreeGrafter"/>
</dbReference>
<reference evidence="5 6" key="1">
    <citation type="submission" date="2020-02" db="EMBL/GenBank/DDBJ databases">
        <title>Sequencing the genomes of 1000 actinobacteria strains.</title>
        <authorList>
            <person name="Klenk H.-P."/>
        </authorList>
    </citation>
    <scope>NUCLEOTIDE SEQUENCE [LARGE SCALE GENOMIC DNA]</scope>
    <source>
        <strain evidence="5 6">DSM 27960</strain>
    </source>
</reference>
<keyword evidence="1" id="KW-0813">Transport</keyword>
<dbReference type="InterPro" id="IPR015854">
    <property type="entry name" value="ABC_transpr_LolD-like"/>
</dbReference>
<accession>A0A7X5QZQ8</accession>
<keyword evidence="2" id="KW-0547">Nucleotide-binding</keyword>
<dbReference type="InterPro" id="IPR027417">
    <property type="entry name" value="P-loop_NTPase"/>
</dbReference>
<dbReference type="GO" id="GO:0005524">
    <property type="term" value="F:ATP binding"/>
    <property type="evidence" value="ECO:0007669"/>
    <property type="project" value="UniProtKB-KW"/>
</dbReference>
<dbReference type="Proteomes" id="UP000541033">
    <property type="component" value="Unassembled WGS sequence"/>
</dbReference>
<dbReference type="InterPro" id="IPR017911">
    <property type="entry name" value="MacB-like_ATP-bd"/>
</dbReference>
<evidence type="ECO:0000256" key="2">
    <source>
        <dbReference type="ARBA" id="ARBA00022741"/>
    </source>
</evidence>
<dbReference type="GO" id="GO:0016887">
    <property type="term" value="F:ATP hydrolysis activity"/>
    <property type="evidence" value="ECO:0007669"/>
    <property type="project" value="InterPro"/>
</dbReference>
<dbReference type="AlphaFoldDB" id="A0A7X5QZQ8"/>
<evidence type="ECO:0000259" key="4">
    <source>
        <dbReference type="PROSITE" id="PS50893"/>
    </source>
</evidence>
<dbReference type="EMBL" id="JAAMOX010000001">
    <property type="protein sequence ID" value="NIH52772.1"/>
    <property type="molecule type" value="Genomic_DNA"/>
</dbReference>
<dbReference type="InterPro" id="IPR003593">
    <property type="entry name" value="AAA+_ATPase"/>
</dbReference>
<evidence type="ECO:0000256" key="3">
    <source>
        <dbReference type="ARBA" id="ARBA00022840"/>
    </source>
</evidence>
<evidence type="ECO:0000313" key="5">
    <source>
        <dbReference type="EMBL" id="NIH52772.1"/>
    </source>
</evidence>
<dbReference type="InterPro" id="IPR003439">
    <property type="entry name" value="ABC_transporter-like_ATP-bd"/>
</dbReference>
<evidence type="ECO:0000313" key="6">
    <source>
        <dbReference type="Proteomes" id="UP000541033"/>
    </source>
</evidence>
<dbReference type="InterPro" id="IPR017871">
    <property type="entry name" value="ABC_transporter-like_CS"/>
</dbReference>
<evidence type="ECO:0000256" key="1">
    <source>
        <dbReference type="ARBA" id="ARBA00022448"/>
    </source>
</evidence>
<dbReference type="Gene3D" id="3.40.50.300">
    <property type="entry name" value="P-loop containing nucleotide triphosphate hydrolases"/>
    <property type="match status" value="1"/>
</dbReference>
<dbReference type="RefSeq" id="WP_167147809.1">
    <property type="nucleotide sequence ID" value="NZ_JAAMOX010000001.1"/>
</dbReference>
<feature type="domain" description="ABC transporter" evidence="4">
    <location>
        <begin position="2"/>
        <end position="241"/>
    </location>
</feature>
<sequence length="244" mass="26053">MIQLSDLTVTFPDGNDTITALNAVSLRVAPGTVSAITGPSGSGKSTLLSVASTLLTPTSGNVEIGGVDASALTSAERAKLRRDSIGIVFQQPNLLSALTVRDQLVVMSHLGQRRLRGNERSAYERRADELLDAVGLAGQRQKRASQLSGGQRQRVNIARALMNEPTVIVVDEPTSALDQQRGSEIIDLVITLTQERKTSTLLVTHDLSHLTRFDEVHTMIDGSLYEGLIDATTVSRESLAGPAS</sequence>
<dbReference type="Pfam" id="PF00005">
    <property type="entry name" value="ABC_tran"/>
    <property type="match status" value="1"/>
</dbReference>